<dbReference type="InterPro" id="IPR036554">
    <property type="entry name" value="GHMP_kinase_C_sf"/>
</dbReference>
<evidence type="ECO:0000256" key="1">
    <source>
        <dbReference type="ARBA" id="ARBA00022741"/>
    </source>
</evidence>
<dbReference type="InterPro" id="IPR013750">
    <property type="entry name" value="GHMP_kinase_C_dom"/>
</dbReference>
<name>A0A7K0I5P4_PARDI</name>
<feature type="non-terminal residue" evidence="3">
    <location>
        <position position="1"/>
    </location>
</feature>
<dbReference type="PANTHER" id="PTHR43527">
    <property type="entry name" value="4-DIPHOSPHOCYTIDYL-2-C-METHYL-D-ERYTHRITOL KINASE, CHLOROPLASTIC"/>
    <property type="match status" value="1"/>
</dbReference>
<gene>
    <name evidence="3" type="ORF">GKD68_23135</name>
</gene>
<keyword evidence="3" id="KW-0808">Transferase</keyword>
<dbReference type="AlphaFoldDB" id="A0A7K0I5P4"/>
<evidence type="ECO:0000259" key="2">
    <source>
        <dbReference type="Pfam" id="PF08544"/>
    </source>
</evidence>
<protein>
    <submittedName>
        <fullName evidence="3">4-(Cytidine 5'-diphospho)-2-C-methyl-D-erythritol kinase</fullName>
        <ecNumber evidence="3">2.7.1.148</ecNumber>
    </submittedName>
</protein>
<keyword evidence="1" id="KW-0547">Nucleotide-binding</keyword>
<evidence type="ECO:0000313" key="3">
    <source>
        <dbReference type="EMBL" id="MRZ57572.1"/>
    </source>
</evidence>
<comment type="caution">
    <text evidence="3">The sequence shown here is derived from an EMBL/GenBank/DDBJ whole genome shotgun (WGS) entry which is preliminary data.</text>
</comment>
<dbReference type="Pfam" id="PF08544">
    <property type="entry name" value="GHMP_kinases_C"/>
    <property type="match status" value="1"/>
</dbReference>
<accession>A0A7K0I5P4</accession>
<dbReference type="GO" id="GO:0000166">
    <property type="term" value="F:nucleotide binding"/>
    <property type="evidence" value="ECO:0007669"/>
    <property type="project" value="UniProtKB-KW"/>
</dbReference>
<dbReference type="EC" id="2.7.1.148" evidence="3"/>
<dbReference type="GO" id="GO:0050515">
    <property type="term" value="F:4-(cytidine 5'-diphospho)-2-C-methyl-D-erythritol kinase activity"/>
    <property type="evidence" value="ECO:0007669"/>
    <property type="project" value="UniProtKB-EC"/>
</dbReference>
<dbReference type="PANTHER" id="PTHR43527:SF2">
    <property type="entry name" value="4-DIPHOSPHOCYTIDYL-2-C-METHYL-D-ERYTHRITOL KINASE, CHLOROPLASTIC"/>
    <property type="match status" value="1"/>
</dbReference>
<feature type="domain" description="GHMP kinase C-terminal" evidence="2">
    <location>
        <begin position="30"/>
        <end position="92"/>
    </location>
</feature>
<dbReference type="Proteomes" id="UP000432516">
    <property type="component" value="Unassembled WGS sequence"/>
</dbReference>
<dbReference type="SUPFAM" id="SSF55060">
    <property type="entry name" value="GHMP Kinase, C-terminal domain"/>
    <property type="match status" value="1"/>
</dbReference>
<reference evidence="3 4" key="1">
    <citation type="journal article" date="2019" name="Nat. Med.">
        <title>A library of human gut bacterial isolates paired with longitudinal multiomics data enables mechanistic microbiome research.</title>
        <authorList>
            <person name="Poyet M."/>
            <person name="Groussin M."/>
            <person name="Gibbons S.M."/>
            <person name="Avila-Pacheco J."/>
            <person name="Jiang X."/>
            <person name="Kearney S.M."/>
            <person name="Perrotta A.R."/>
            <person name="Berdy B."/>
            <person name="Zhao S."/>
            <person name="Lieberman T.D."/>
            <person name="Swanson P.K."/>
            <person name="Smith M."/>
            <person name="Roesemann S."/>
            <person name="Alexander J.E."/>
            <person name="Rich S.A."/>
            <person name="Livny J."/>
            <person name="Vlamakis H."/>
            <person name="Clish C."/>
            <person name="Bullock K."/>
            <person name="Deik A."/>
            <person name="Scott J."/>
            <person name="Pierce K.A."/>
            <person name="Xavier R.J."/>
            <person name="Alm E.J."/>
        </authorList>
    </citation>
    <scope>NUCLEOTIDE SEQUENCE [LARGE SCALE GENOMIC DNA]</scope>
    <source>
        <strain evidence="3 4">BIOML-A2</strain>
    </source>
</reference>
<dbReference type="EMBL" id="WKNE01000102">
    <property type="protein sequence ID" value="MRZ57572.1"/>
    <property type="molecule type" value="Genomic_DNA"/>
</dbReference>
<sequence length="104" mass="11498">IKPDVAVSTPEAYSLVTPKVPAISLKEIINKPVSEWKNLMINDFEKSVFSKHPVIGRIKETLYQAGAVYASMSGSGSSVFGLFEAPTQFKEQFTDCFVWEGQLP</sequence>
<proteinExistence type="predicted"/>
<dbReference type="Gene3D" id="3.30.70.890">
    <property type="entry name" value="GHMP kinase, C-terminal domain"/>
    <property type="match status" value="1"/>
</dbReference>
<keyword evidence="3" id="KW-0418">Kinase</keyword>
<evidence type="ECO:0000313" key="4">
    <source>
        <dbReference type="Proteomes" id="UP000432516"/>
    </source>
</evidence>
<organism evidence="3 4">
    <name type="scientific">Parabacteroides distasonis</name>
    <dbReference type="NCBI Taxonomy" id="823"/>
    <lineage>
        <taxon>Bacteria</taxon>
        <taxon>Pseudomonadati</taxon>
        <taxon>Bacteroidota</taxon>
        <taxon>Bacteroidia</taxon>
        <taxon>Bacteroidales</taxon>
        <taxon>Tannerellaceae</taxon>
        <taxon>Parabacteroides</taxon>
    </lineage>
</organism>